<evidence type="ECO:0000313" key="5">
    <source>
        <dbReference type="Proteomes" id="UP000654345"/>
    </source>
</evidence>
<dbReference type="Gene3D" id="1.25.40.10">
    <property type="entry name" value="Tetratricopeptide repeat domain"/>
    <property type="match status" value="1"/>
</dbReference>
<dbReference type="EMBL" id="BNJG01000001">
    <property type="protein sequence ID" value="GHO51672.1"/>
    <property type="molecule type" value="Genomic_DNA"/>
</dbReference>
<keyword evidence="5" id="KW-1185">Reference proteome</keyword>
<dbReference type="RefSeq" id="WP_201368662.1">
    <property type="nucleotide sequence ID" value="NZ_BNJG01000001.1"/>
</dbReference>
<keyword evidence="1" id="KW-0677">Repeat</keyword>
<sequence>MSTQEQQAAFWLQYSQQLSNSIRYTEALAAAEKAVALNPANPETWYTRGTCFAMLARYQEALADFEQSLTLQDHDAAAWDAKAWVLGILGHKQEALAAVNRALEIDPNYLEAQRRKERLEVL</sequence>
<comment type="caution">
    <text evidence="4">The sequence shown here is derived from an EMBL/GenBank/DDBJ whole genome shotgun (WGS) entry which is preliminary data.</text>
</comment>
<name>A0ABQ3UGV0_9CHLR</name>
<reference evidence="4 5" key="1">
    <citation type="journal article" date="2021" name="Int. J. Syst. Evol. Microbiol.">
        <title>Reticulibacter mediterranei gen. nov., sp. nov., within the new family Reticulibacteraceae fam. nov., and Ktedonospora formicarum gen. nov., sp. nov., Ktedonobacter robiniae sp. nov., Dictyobacter formicarum sp. nov. and Dictyobacter arantiisoli sp. nov., belonging to the class Ktedonobacteria.</title>
        <authorList>
            <person name="Yabe S."/>
            <person name="Zheng Y."/>
            <person name="Wang C.M."/>
            <person name="Sakai Y."/>
            <person name="Abe K."/>
            <person name="Yokota A."/>
            <person name="Donadio S."/>
            <person name="Cavaletti L."/>
            <person name="Monciardini P."/>
        </authorList>
    </citation>
    <scope>NUCLEOTIDE SEQUENCE [LARGE SCALE GENOMIC DNA]</scope>
    <source>
        <strain evidence="4 5">SOSP1-30</strain>
    </source>
</reference>
<evidence type="ECO:0000313" key="4">
    <source>
        <dbReference type="EMBL" id="GHO51672.1"/>
    </source>
</evidence>
<evidence type="ECO:0000256" key="3">
    <source>
        <dbReference type="PROSITE-ProRule" id="PRU00339"/>
    </source>
</evidence>
<dbReference type="InterPro" id="IPR011990">
    <property type="entry name" value="TPR-like_helical_dom_sf"/>
</dbReference>
<dbReference type="PANTHER" id="PTHR44858:SF1">
    <property type="entry name" value="UDP-N-ACETYLGLUCOSAMINE--PEPTIDE N-ACETYLGLUCOSAMINYLTRANSFERASE SPINDLY-RELATED"/>
    <property type="match status" value="1"/>
</dbReference>
<dbReference type="Pfam" id="PF13424">
    <property type="entry name" value="TPR_12"/>
    <property type="match status" value="1"/>
</dbReference>
<evidence type="ECO:0000256" key="1">
    <source>
        <dbReference type="ARBA" id="ARBA00022737"/>
    </source>
</evidence>
<dbReference type="PROSITE" id="PS50005">
    <property type="entry name" value="TPR"/>
    <property type="match status" value="1"/>
</dbReference>
<organism evidence="4 5">
    <name type="scientific">Ktedonobacter robiniae</name>
    <dbReference type="NCBI Taxonomy" id="2778365"/>
    <lineage>
        <taxon>Bacteria</taxon>
        <taxon>Bacillati</taxon>
        <taxon>Chloroflexota</taxon>
        <taxon>Ktedonobacteria</taxon>
        <taxon>Ktedonobacterales</taxon>
        <taxon>Ktedonobacteraceae</taxon>
        <taxon>Ktedonobacter</taxon>
    </lineage>
</organism>
<dbReference type="Proteomes" id="UP000654345">
    <property type="component" value="Unassembled WGS sequence"/>
</dbReference>
<evidence type="ECO:0000256" key="2">
    <source>
        <dbReference type="ARBA" id="ARBA00022803"/>
    </source>
</evidence>
<evidence type="ECO:0008006" key="6">
    <source>
        <dbReference type="Google" id="ProtNLM"/>
    </source>
</evidence>
<dbReference type="SMART" id="SM00028">
    <property type="entry name" value="TPR"/>
    <property type="match status" value="3"/>
</dbReference>
<dbReference type="InterPro" id="IPR050498">
    <property type="entry name" value="Ycf3"/>
</dbReference>
<dbReference type="SUPFAM" id="SSF48452">
    <property type="entry name" value="TPR-like"/>
    <property type="match status" value="1"/>
</dbReference>
<proteinExistence type="predicted"/>
<accession>A0ABQ3UGV0</accession>
<dbReference type="PANTHER" id="PTHR44858">
    <property type="entry name" value="TETRATRICOPEPTIDE REPEAT PROTEIN 6"/>
    <property type="match status" value="1"/>
</dbReference>
<dbReference type="InterPro" id="IPR019734">
    <property type="entry name" value="TPR_rpt"/>
</dbReference>
<keyword evidence="2 3" id="KW-0802">TPR repeat</keyword>
<protein>
    <recommendedName>
        <fullName evidence="6">Tetratricopeptide repeat protein</fullName>
    </recommendedName>
</protein>
<feature type="repeat" description="TPR" evidence="3">
    <location>
        <begin position="42"/>
        <end position="75"/>
    </location>
</feature>
<gene>
    <name evidence="4" type="ORF">KSB_01470</name>
</gene>